<protein>
    <recommendedName>
        <fullName evidence="2">DUF6589 domain-containing protein</fullName>
    </recommendedName>
</protein>
<dbReference type="Proteomes" id="UP000235392">
    <property type="component" value="Unassembled WGS sequence"/>
</dbReference>
<dbReference type="AlphaFoldDB" id="A0A2N5T9U6"/>
<gene>
    <name evidence="3" type="ORF">PCASD_17245</name>
</gene>
<evidence type="ECO:0000313" key="4">
    <source>
        <dbReference type="Proteomes" id="UP000235392"/>
    </source>
</evidence>
<reference evidence="3 4" key="1">
    <citation type="submission" date="2017-11" db="EMBL/GenBank/DDBJ databases">
        <title>De novo assembly and phasing of dikaryotic genomes from two isolates of Puccinia coronata f. sp. avenae, the causal agent of oat crown rust.</title>
        <authorList>
            <person name="Miller M.E."/>
            <person name="Zhang Y."/>
            <person name="Omidvar V."/>
            <person name="Sperschneider J."/>
            <person name="Schwessinger B."/>
            <person name="Raley C."/>
            <person name="Palmer J.M."/>
            <person name="Garnica D."/>
            <person name="Upadhyaya N."/>
            <person name="Rathjen J."/>
            <person name="Taylor J.M."/>
            <person name="Park R.F."/>
            <person name="Dodds P.N."/>
            <person name="Hirsch C.D."/>
            <person name="Kianian S.F."/>
            <person name="Figueroa M."/>
        </authorList>
    </citation>
    <scope>NUCLEOTIDE SEQUENCE [LARGE SCALE GENOMIC DNA]</scope>
    <source>
        <strain evidence="3">12SD80</strain>
    </source>
</reference>
<comment type="caution">
    <text evidence="3">The sequence shown here is derived from an EMBL/GenBank/DDBJ whole genome shotgun (WGS) entry which is preliminary data.</text>
</comment>
<dbReference type="Pfam" id="PF20231">
    <property type="entry name" value="DUF6589"/>
    <property type="match status" value="1"/>
</dbReference>
<evidence type="ECO:0000259" key="2">
    <source>
        <dbReference type="Pfam" id="PF20231"/>
    </source>
</evidence>
<dbReference type="EMBL" id="PGCI01000671">
    <property type="protein sequence ID" value="PLW22236.1"/>
    <property type="molecule type" value="Genomic_DNA"/>
</dbReference>
<proteinExistence type="predicted"/>
<sequence length="343" mass="38248">MPFLYELISSKLLNGIKSKSEDGKHPDCDSDNADSTASDNSSSECDLLTDSKDSLSALDCVGRQAQKNLAGKISVHARKPLSPLICIDNLDFEERVQFKSIEKTSHMFHGTWGYVHTINPHLLQSADPNDFLMKTLQKATKDLENMEISPTMFLPTCEQEVHFTAAIESQIAQAMMTYVAETDNPKSSIPLKPPPIDPITPKKPDIALFKLMLASDNCASGIREILNNIIRQTNLTPNQFFSELQIMEGNLAMVQNLKCLRSQRKPSGHKEDALANIFMNQGASHTLWNIGQAVYLKHYGDNKKQDNLAAQHLQRPKASTRHIFSTSLHDYATLPQSSKLTVQ</sequence>
<dbReference type="InterPro" id="IPR046496">
    <property type="entry name" value="DUF6589"/>
</dbReference>
<evidence type="ECO:0000256" key="1">
    <source>
        <dbReference type="SAM" id="MobiDB-lite"/>
    </source>
</evidence>
<feature type="region of interest" description="Disordered" evidence="1">
    <location>
        <begin position="17"/>
        <end position="45"/>
    </location>
</feature>
<feature type="compositionally biased region" description="Low complexity" evidence="1">
    <location>
        <begin position="33"/>
        <end position="45"/>
    </location>
</feature>
<feature type="compositionally biased region" description="Basic and acidic residues" evidence="1">
    <location>
        <begin position="18"/>
        <end position="28"/>
    </location>
</feature>
<feature type="domain" description="DUF6589" evidence="2">
    <location>
        <begin position="147"/>
        <end position="322"/>
    </location>
</feature>
<evidence type="ECO:0000313" key="3">
    <source>
        <dbReference type="EMBL" id="PLW22236.1"/>
    </source>
</evidence>
<accession>A0A2N5T9U6</accession>
<name>A0A2N5T9U6_9BASI</name>
<organism evidence="3 4">
    <name type="scientific">Puccinia coronata f. sp. avenae</name>
    <dbReference type="NCBI Taxonomy" id="200324"/>
    <lineage>
        <taxon>Eukaryota</taxon>
        <taxon>Fungi</taxon>
        <taxon>Dikarya</taxon>
        <taxon>Basidiomycota</taxon>
        <taxon>Pucciniomycotina</taxon>
        <taxon>Pucciniomycetes</taxon>
        <taxon>Pucciniales</taxon>
        <taxon>Pucciniaceae</taxon>
        <taxon>Puccinia</taxon>
    </lineage>
</organism>